<dbReference type="AlphaFoldDB" id="X0VYY6"/>
<proteinExistence type="predicted"/>
<dbReference type="PANTHER" id="PTHR43687">
    <property type="entry name" value="ADENYLYLSULFATE REDUCTASE, BETA SUBUNIT"/>
    <property type="match status" value="1"/>
</dbReference>
<keyword evidence="5" id="KW-0411">Iron-sulfur</keyword>
<evidence type="ECO:0000256" key="1">
    <source>
        <dbReference type="ARBA" id="ARBA00022485"/>
    </source>
</evidence>
<dbReference type="InterPro" id="IPR050572">
    <property type="entry name" value="Fe-S_Ferredoxin"/>
</dbReference>
<evidence type="ECO:0000256" key="2">
    <source>
        <dbReference type="ARBA" id="ARBA00022723"/>
    </source>
</evidence>
<dbReference type="PANTHER" id="PTHR43687:SF1">
    <property type="entry name" value="FERREDOXIN III"/>
    <property type="match status" value="1"/>
</dbReference>
<reference evidence="7" key="1">
    <citation type="journal article" date="2014" name="Front. Microbiol.">
        <title>High frequency of phylogenetically diverse reductive dehalogenase-homologous genes in deep subseafloor sedimentary metagenomes.</title>
        <authorList>
            <person name="Kawai M."/>
            <person name="Futagami T."/>
            <person name="Toyoda A."/>
            <person name="Takaki Y."/>
            <person name="Nishi S."/>
            <person name="Hori S."/>
            <person name="Arai W."/>
            <person name="Tsubouchi T."/>
            <person name="Morono Y."/>
            <person name="Uchiyama I."/>
            <person name="Ito T."/>
            <person name="Fujiyama A."/>
            <person name="Inagaki F."/>
            <person name="Takami H."/>
        </authorList>
    </citation>
    <scope>NUCLEOTIDE SEQUENCE</scope>
    <source>
        <strain evidence="7">Expedition CK06-06</strain>
    </source>
</reference>
<feature type="non-terminal residue" evidence="7">
    <location>
        <position position="259"/>
    </location>
</feature>
<accession>X0VYY6</accession>
<feature type="domain" description="4Fe-4S ferredoxin-type" evidence="6">
    <location>
        <begin position="164"/>
        <end position="193"/>
    </location>
</feature>
<dbReference type="Pfam" id="PF12838">
    <property type="entry name" value="Fer4_7"/>
    <property type="match status" value="1"/>
</dbReference>
<dbReference type="EMBL" id="BARS01034563">
    <property type="protein sequence ID" value="GAG23684.1"/>
    <property type="molecule type" value="Genomic_DNA"/>
</dbReference>
<dbReference type="PROSITE" id="PS51379">
    <property type="entry name" value="4FE4S_FER_2"/>
    <property type="match status" value="2"/>
</dbReference>
<evidence type="ECO:0000256" key="4">
    <source>
        <dbReference type="ARBA" id="ARBA00023004"/>
    </source>
</evidence>
<keyword evidence="2" id="KW-0479">Metal-binding</keyword>
<dbReference type="GO" id="GO:0016491">
    <property type="term" value="F:oxidoreductase activity"/>
    <property type="evidence" value="ECO:0007669"/>
    <property type="project" value="UniProtKB-KW"/>
</dbReference>
<protein>
    <recommendedName>
        <fullName evidence="6">4Fe-4S ferredoxin-type domain-containing protein</fullName>
    </recommendedName>
</protein>
<keyword evidence="1" id="KW-0004">4Fe-4S</keyword>
<sequence>QSHIDEVMNDDNIGVLLESRLESFEGQVGSFKAGIDCKEGPKTKKFGAVIVAMENESGIDRVKELLDVRLATPQLIEEDNKWSSAVISSRHGIYFAGDCLGKRDINQSLKDAETAVNEVQRVLNGDEELIHGPKALIDTEKCILCLACVRSCPHRAIDIDLNREAAVVTELACWGCGICAAECPSKAIGIRGFTDEQILAETAEPERIVAFCCVDSACRAADLAGTERMEYSRDVQIVQVPCAGRIDSLCILKEFERGA</sequence>
<name>X0VYY6_9ZZZZ</name>
<comment type="caution">
    <text evidence="7">The sequence shown here is derived from an EMBL/GenBank/DDBJ whole genome shotgun (WGS) entry which is preliminary data.</text>
</comment>
<dbReference type="InterPro" id="IPR017900">
    <property type="entry name" value="4Fe4S_Fe_S_CS"/>
</dbReference>
<dbReference type="Pfam" id="PF02662">
    <property type="entry name" value="FlpD"/>
    <property type="match status" value="1"/>
</dbReference>
<dbReference type="PROSITE" id="PS00198">
    <property type="entry name" value="4FE4S_FER_1"/>
    <property type="match status" value="2"/>
</dbReference>
<feature type="non-terminal residue" evidence="7">
    <location>
        <position position="1"/>
    </location>
</feature>
<evidence type="ECO:0000259" key="6">
    <source>
        <dbReference type="PROSITE" id="PS51379"/>
    </source>
</evidence>
<keyword evidence="4" id="KW-0408">Iron</keyword>
<feature type="domain" description="4Fe-4S ferredoxin-type" evidence="6">
    <location>
        <begin position="133"/>
        <end position="162"/>
    </location>
</feature>
<dbReference type="GO" id="GO:0046872">
    <property type="term" value="F:metal ion binding"/>
    <property type="evidence" value="ECO:0007669"/>
    <property type="project" value="UniProtKB-KW"/>
</dbReference>
<organism evidence="7">
    <name type="scientific">marine sediment metagenome</name>
    <dbReference type="NCBI Taxonomy" id="412755"/>
    <lineage>
        <taxon>unclassified sequences</taxon>
        <taxon>metagenomes</taxon>
        <taxon>ecological metagenomes</taxon>
    </lineage>
</organism>
<dbReference type="GO" id="GO:0051539">
    <property type="term" value="F:4 iron, 4 sulfur cluster binding"/>
    <property type="evidence" value="ECO:0007669"/>
    <property type="project" value="UniProtKB-KW"/>
</dbReference>
<dbReference type="InterPro" id="IPR003813">
    <property type="entry name" value="MvhD/FlpD"/>
</dbReference>
<dbReference type="InterPro" id="IPR017896">
    <property type="entry name" value="4Fe4S_Fe-S-bd"/>
</dbReference>
<dbReference type="Gene3D" id="3.30.70.20">
    <property type="match status" value="1"/>
</dbReference>
<keyword evidence="3" id="KW-0560">Oxidoreductase</keyword>
<evidence type="ECO:0000313" key="7">
    <source>
        <dbReference type="EMBL" id="GAG23684.1"/>
    </source>
</evidence>
<gene>
    <name evidence="7" type="ORF">S01H1_53380</name>
</gene>
<evidence type="ECO:0000256" key="5">
    <source>
        <dbReference type="ARBA" id="ARBA00023014"/>
    </source>
</evidence>
<evidence type="ECO:0000256" key="3">
    <source>
        <dbReference type="ARBA" id="ARBA00023002"/>
    </source>
</evidence>
<dbReference type="SUPFAM" id="SSF54862">
    <property type="entry name" value="4Fe-4S ferredoxins"/>
    <property type="match status" value="1"/>
</dbReference>